<name>A0A167FUE2_9GAMM</name>
<dbReference type="Proteomes" id="UP000076503">
    <property type="component" value="Unassembled WGS sequence"/>
</dbReference>
<proteinExistence type="predicted"/>
<accession>A0A167FUE2</accession>
<gene>
    <name evidence="1" type="ORF">N476_09450</name>
</gene>
<evidence type="ECO:0000313" key="1">
    <source>
        <dbReference type="EMBL" id="KZN53000.1"/>
    </source>
</evidence>
<dbReference type="PATRIC" id="fig|1365251.3.peg.816"/>
<dbReference type="RefSeq" id="WP_063360488.1">
    <property type="nucleotide sequence ID" value="NZ_AUXZ01000057.1"/>
</dbReference>
<dbReference type="OrthoDB" id="6294099at2"/>
<sequence>MKLKKKQIKLLNKDQKTLAAKQTQYVAGAYNSRRCYTELVMCGTTTCPSQHPECETLLCNTYWC</sequence>
<organism evidence="1 2">
    <name type="scientific">Pseudoalteromonas luteoviolacea H33</name>
    <dbReference type="NCBI Taxonomy" id="1365251"/>
    <lineage>
        <taxon>Bacteria</taxon>
        <taxon>Pseudomonadati</taxon>
        <taxon>Pseudomonadota</taxon>
        <taxon>Gammaproteobacteria</taxon>
        <taxon>Alteromonadales</taxon>
        <taxon>Pseudoalteromonadaceae</taxon>
        <taxon>Pseudoalteromonas</taxon>
    </lineage>
</organism>
<evidence type="ECO:0000313" key="2">
    <source>
        <dbReference type="Proteomes" id="UP000076503"/>
    </source>
</evidence>
<comment type="caution">
    <text evidence="1">The sequence shown here is derived from an EMBL/GenBank/DDBJ whole genome shotgun (WGS) entry which is preliminary data.</text>
</comment>
<dbReference type="EMBL" id="AUXZ01000057">
    <property type="protein sequence ID" value="KZN53000.1"/>
    <property type="molecule type" value="Genomic_DNA"/>
</dbReference>
<reference evidence="1 2" key="1">
    <citation type="submission" date="2013-07" db="EMBL/GenBank/DDBJ databases">
        <title>Comparative Genomic and Metabolomic Analysis of Twelve Strains of Pseudoalteromonas luteoviolacea.</title>
        <authorList>
            <person name="Vynne N.G."/>
            <person name="Mansson M."/>
            <person name="Gram L."/>
        </authorList>
    </citation>
    <scope>NUCLEOTIDE SEQUENCE [LARGE SCALE GENOMIC DNA]</scope>
    <source>
        <strain evidence="1 2">H33</strain>
    </source>
</reference>
<protein>
    <submittedName>
        <fullName evidence="1">Uncharacterized protein</fullName>
    </submittedName>
</protein>
<dbReference type="AlphaFoldDB" id="A0A167FUE2"/>